<reference evidence="7 8" key="1">
    <citation type="journal article" date="2018" name="Gigascience">
        <title>Genomes of trombidid mites reveal novel predicted allergens and laterally-transferred genes associated with secondary metabolism.</title>
        <authorList>
            <person name="Dong X."/>
            <person name="Chaisiri K."/>
            <person name="Xia D."/>
            <person name="Armstrong S.D."/>
            <person name="Fang Y."/>
            <person name="Donnelly M.J."/>
            <person name="Kadowaki T."/>
            <person name="McGarry J.W."/>
            <person name="Darby A.C."/>
            <person name="Makepeace B.L."/>
        </authorList>
    </citation>
    <scope>NUCLEOTIDE SEQUENCE [LARGE SCALE GENOMIC DNA]</scope>
    <source>
        <strain evidence="7">UoL-WK</strain>
    </source>
</reference>
<dbReference type="SUPFAM" id="SSF56801">
    <property type="entry name" value="Acetyl-CoA synthetase-like"/>
    <property type="match status" value="2"/>
</dbReference>
<evidence type="ECO:0000256" key="2">
    <source>
        <dbReference type="ARBA" id="ARBA00006432"/>
    </source>
</evidence>
<sequence>MSEYKNYIKIKDKVVSSTLKLDLPSYVLPKLILERLSKIADKTILIQCETGLKWKAKEIIENVVKIGCKLNEIGVKKGEYVVAYCPSDYRQAFTFLAVASIGAVYTGCLHNSPMAELKKVVNATNAKYLIACKANLNIASQVYNSSAHLNSSEAGLITMNCQSKGTSDLESVGLPINEVKIKIVDPETKSKLDAYQTGEICVKSPQIFTGYLNDNLLTKERFDEEGFFKTGDAGYYDEDGNIYFVTRYSSLLKYDGWCISPSELEMILQKHEAVKEAAVVGIDAGIMGQTPKAFVELQEQWQNKVDASELLNYFNSLVPYYKQLRGGLVIVDSFPRTSIGKINRKLLVGR</sequence>
<dbReference type="GO" id="GO:0016405">
    <property type="term" value="F:CoA-ligase activity"/>
    <property type="evidence" value="ECO:0007669"/>
    <property type="project" value="TreeGrafter"/>
</dbReference>
<dbReference type="InterPro" id="IPR042099">
    <property type="entry name" value="ANL_N_sf"/>
</dbReference>
<dbReference type="InterPro" id="IPR000873">
    <property type="entry name" value="AMP-dep_synth/lig_dom"/>
</dbReference>
<dbReference type="Pfam" id="PF13193">
    <property type="entry name" value="AMP-binding_C"/>
    <property type="match status" value="1"/>
</dbReference>
<evidence type="ECO:0000313" key="7">
    <source>
        <dbReference type="EMBL" id="RWS09047.1"/>
    </source>
</evidence>
<dbReference type="Gene3D" id="3.30.300.30">
    <property type="match status" value="1"/>
</dbReference>
<dbReference type="Gene3D" id="3.40.50.12780">
    <property type="entry name" value="N-terminal domain of ligase-like"/>
    <property type="match status" value="2"/>
</dbReference>
<evidence type="ECO:0000259" key="5">
    <source>
        <dbReference type="Pfam" id="PF00501"/>
    </source>
</evidence>
<dbReference type="Pfam" id="PF00501">
    <property type="entry name" value="AMP-binding"/>
    <property type="match status" value="2"/>
</dbReference>
<dbReference type="PANTHER" id="PTHR24096:SF149">
    <property type="entry name" value="AMP-BINDING DOMAIN-CONTAINING PROTEIN-RELATED"/>
    <property type="match status" value="1"/>
</dbReference>
<proteinExistence type="inferred from homology"/>
<feature type="domain" description="AMP-dependent synthetase/ligase" evidence="5">
    <location>
        <begin position="152"/>
        <end position="212"/>
    </location>
</feature>
<gene>
    <name evidence="7" type="ORF">B4U79_08548</name>
</gene>
<protein>
    <recommendedName>
        <fullName evidence="9">Luciferin 4-monooxygenase-like protein</fullName>
    </recommendedName>
</protein>
<comment type="subcellular location">
    <subcellularLocation>
        <location evidence="1">Peroxisome</location>
    </subcellularLocation>
</comment>
<dbReference type="InterPro" id="IPR045851">
    <property type="entry name" value="AMP-bd_C_sf"/>
</dbReference>
<evidence type="ECO:0000256" key="4">
    <source>
        <dbReference type="ARBA" id="ARBA00023140"/>
    </source>
</evidence>
<keyword evidence="4" id="KW-0576">Peroxisome</keyword>
<feature type="domain" description="AMP-dependent synthetase/ligase" evidence="5">
    <location>
        <begin position="40"/>
        <end position="135"/>
    </location>
</feature>
<dbReference type="InterPro" id="IPR025110">
    <property type="entry name" value="AMP-bd_C"/>
</dbReference>
<dbReference type="STRING" id="1965070.A0A3S3NTW2"/>
<evidence type="ECO:0000256" key="1">
    <source>
        <dbReference type="ARBA" id="ARBA00004275"/>
    </source>
</evidence>
<evidence type="ECO:0000313" key="8">
    <source>
        <dbReference type="Proteomes" id="UP000285301"/>
    </source>
</evidence>
<name>A0A3S3NTW2_9ACAR</name>
<dbReference type="PANTHER" id="PTHR24096">
    <property type="entry name" value="LONG-CHAIN-FATTY-ACID--COA LIGASE"/>
    <property type="match status" value="1"/>
</dbReference>
<evidence type="ECO:0000259" key="6">
    <source>
        <dbReference type="Pfam" id="PF13193"/>
    </source>
</evidence>
<keyword evidence="8" id="KW-1185">Reference proteome</keyword>
<keyword evidence="3" id="KW-0436">Ligase</keyword>
<dbReference type="OrthoDB" id="6485306at2759"/>
<dbReference type="AlphaFoldDB" id="A0A3S3NTW2"/>
<comment type="caution">
    <text evidence="7">The sequence shown here is derived from an EMBL/GenBank/DDBJ whole genome shotgun (WGS) entry which is preliminary data.</text>
</comment>
<organism evidence="7 8">
    <name type="scientific">Dinothrombium tinctorium</name>
    <dbReference type="NCBI Taxonomy" id="1965070"/>
    <lineage>
        <taxon>Eukaryota</taxon>
        <taxon>Metazoa</taxon>
        <taxon>Ecdysozoa</taxon>
        <taxon>Arthropoda</taxon>
        <taxon>Chelicerata</taxon>
        <taxon>Arachnida</taxon>
        <taxon>Acari</taxon>
        <taxon>Acariformes</taxon>
        <taxon>Trombidiformes</taxon>
        <taxon>Prostigmata</taxon>
        <taxon>Anystina</taxon>
        <taxon>Parasitengona</taxon>
        <taxon>Trombidioidea</taxon>
        <taxon>Trombidiidae</taxon>
        <taxon>Dinothrombium</taxon>
    </lineage>
</organism>
<dbReference type="GO" id="GO:0005777">
    <property type="term" value="C:peroxisome"/>
    <property type="evidence" value="ECO:0007669"/>
    <property type="project" value="UniProtKB-SubCell"/>
</dbReference>
<feature type="domain" description="AMP-binding enzyme C-terminal" evidence="6">
    <location>
        <begin position="263"/>
        <end position="341"/>
    </location>
</feature>
<dbReference type="EMBL" id="NCKU01002673">
    <property type="protein sequence ID" value="RWS09047.1"/>
    <property type="molecule type" value="Genomic_DNA"/>
</dbReference>
<dbReference type="Proteomes" id="UP000285301">
    <property type="component" value="Unassembled WGS sequence"/>
</dbReference>
<accession>A0A3S3NTW2</accession>
<comment type="similarity">
    <text evidence="2">Belongs to the ATP-dependent AMP-binding enzyme family.</text>
</comment>
<evidence type="ECO:0008006" key="9">
    <source>
        <dbReference type="Google" id="ProtNLM"/>
    </source>
</evidence>
<evidence type="ECO:0000256" key="3">
    <source>
        <dbReference type="ARBA" id="ARBA00022598"/>
    </source>
</evidence>